<dbReference type="EMBL" id="CAIX01000474">
    <property type="protein sequence ID" value="CCI10944.1"/>
    <property type="molecule type" value="Genomic_DNA"/>
</dbReference>
<evidence type="ECO:0000313" key="10">
    <source>
        <dbReference type="EMBL" id="CCI10944.1"/>
    </source>
</evidence>
<dbReference type="InterPro" id="IPR036116">
    <property type="entry name" value="FN3_sf"/>
</dbReference>
<dbReference type="PROSITE" id="PS50106">
    <property type="entry name" value="PDZ"/>
    <property type="match status" value="1"/>
</dbReference>
<dbReference type="InterPro" id="IPR003961">
    <property type="entry name" value="FN3_dom"/>
</dbReference>
<comment type="subcellular location">
    <subcellularLocation>
        <location evidence="1">Golgi apparatus</location>
        <location evidence="1">trans-Golgi network</location>
    </subcellularLocation>
</comment>
<evidence type="ECO:0000259" key="9">
    <source>
        <dbReference type="PROSITE" id="PS50853"/>
    </source>
</evidence>
<feature type="domain" description="Rhodanese" evidence="8">
    <location>
        <begin position="594"/>
        <end position="626"/>
    </location>
</feature>
<dbReference type="SMART" id="SM00228">
    <property type="entry name" value="PDZ"/>
    <property type="match status" value="1"/>
</dbReference>
<dbReference type="CDD" id="cd00063">
    <property type="entry name" value="FN3"/>
    <property type="match status" value="1"/>
</dbReference>
<organism evidence="10 11">
    <name type="scientific">Albugo candida</name>
    <dbReference type="NCBI Taxonomy" id="65357"/>
    <lineage>
        <taxon>Eukaryota</taxon>
        <taxon>Sar</taxon>
        <taxon>Stramenopiles</taxon>
        <taxon>Oomycota</taxon>
        <taxon>Peronosporomycetes</taxon>
        <taxon>Albuginales</taxon>
        <taxon>Albuginaceae</taxon>
        <taxon>Albugo</taxon>
    </lineage>
</organism>
<evidence type="ECO:0000256" key="4">
    <source>
        <dbReference type="ARBA" id="ARBA00023034"/>
    </source>
</evidence>
<evidence type="ECO:0000259" key="8">
    <source>
        <dbReference type="PROSITE" id="PS50206"/>
    </source>
</evidence>
<evidence type="ECO:0000256" key="1">
    <source>
        <dbReference type="ARBA" id="ARBA00004601"/>
    </source>
</evidence>
<dbReference type="PROSITE" id="PS50086">
    <property type="entry name" value="TBC_RABGAP"/>
    <property type="match status" value="1"/>
</dbReference>
<dbReference type="PROSITE" id="PS50853">
    <property type="entry name" value="FN3"/>
    <property type="match status" value="1"/>
</dbReference>
<dbReference type="InterPro" id="IPR035969">
    <property type="entry name" value="Rab-GAP_TBC_sf"/>
</dbReference>
<feature type="compositionally biased region" description="Polar residues" evidence="5">
    <location>
        <begin position="676"/>
        <end position="685"/>
    </location>
</feature>
<feature type="domain" description="PDZ" evidence="7">
    <location>
        <begin position="763"/>
        <end position="839"/>
    </location>
</feature>
<keyword evidence="4" id="KW-0333">Golgi apparatus</keyword>
<evidence type="ECO:0000313" key="11">
    <source>
        <dbReference type="Proteomes" id="UP000053237"/>
    </source>
</evidence>
<dbReference type="Gene3D" id="2.60.40.10">
    <property type="entry name" value="Immunoglobulins"/>
    <property type="match status" value="1"/>
</dbReference>
<keyword evidence="3" id="KW-0217">Developmental protein</keyword>
<dbReference type="OrthoDB" id="1668230at2759"/>
<dbReference type="GO" id="GO:0042147">
    <property type="term" value="P:retrograde transport, endosome to Golgi"/>
    <property type="evidence" value="ECO:0007669"/>
    <property type="project" value="InterPro"/>
</dbReference>
<feature type="domain" description="Rab-GAP TBC" evidence="6">
    <location>
        <begin position="91"/>
        <end position="306"/>
    </location>
</feature>
<dbReference type="Gene3D" id="2.30.42.10">
    <property type="match status" value="1"/>
</dbReference>
<accession>A0A024FWB8</accession>
<feature type="compositionally biased region" description="Polar residues" evidence="5">
    <location>
        <begin position="557"/>
        <end position="567"/>
    </location>
</feature>
<proteinExistence type="predicted"/>
<dbReference type="InterPro" id="IPR039755">
    <property type="entry name" value="TBC1D23"/>
</dbReference>
<dbReference type="PROSITE" id="PS50206">
    <property type="entry name" value="RHODANESE_3"/>
    <property type="match status" value="1"/>
</dbReference>
<dbReference type="SMART" id="SM00164">
    <property type="entry name" value="TBC"/>
    <property type="match status" value="1"/>
</dbReference>
<dbReference type="InterPro" id="IPR013783">
    <property type="entry name" value="Ig-like_fold"/>
</dbReference>
<gene>
    <name evidence="10" type="ORF">BN9_120940</name>
</gene>
<feature type="region of interest" description="Disordered" evidence="5">
    <location>
        <begin position="663"/>
        <end position="690"/>
    </location>
</feature>
<dbReference type="GO" id="GO:0099041">
    <property type="term" value="P:vesicle tethering to Golgi"/>
    <property type="evidence" value="ECO:0007669"/>
    <property type="project" value="TreeGrafter"/>
</dbReference>
<evidence type="ECO:0000259" key="6">
    <source>
        <dbReference type="PROSITE" id="PS50086"/>
    </source>
</evidence>
<evidence type="ECO:0000256" key="5">
    <source>
        <dbReference type="SAM" id="MobiDB-lite"/>
    </source>
</evidence>
<feature type="domain" description="Fibronectin type-III" evidence="9">
    <location>
        <begin position="1173"/>
        <end position="1267"/>
    </location>
</feature>
<dbReference type="GO" id="GO:0005829">
    <property type="term" value="C:cytosol"/>
    <property type="evidence" value="ECO:0007669"/>
    <property type="project" value="GOC"/>
</dbReference>
<dbReference type="SUPFAM" id="SSF49265">
    <property type="entry name" value="Fibronectin type III"/>
    <property type="match status" value="1"/>
</dbReference>
<dbReference type="Gene3D" id="1.10.8.270">
    <property type="entry name" value="putative rabgap domain of human tbc1 domain family member 14 like domains"/>
    <property type="match status" value="1"/>
</dbReference>
<keyword evidence="11" id="KW-1185">Reference proteome</keyword>
<feature type="region of interest" description="Disordered" evidence="5">
    <location>
        <begin position="557"/>
        <end position="578"/>
    </location>
</feature>
<reference evidence="10 11" key="1">
    <citation type="submission" date="2012-05" db="EMBL/GenBank/DDBJ databases">
        <title>Recombination and specialization in a pathogen metapopulation.</title>
        <authorList>
            <person name="Gardiner A."/>
            <person name="Kemen E."/>
            <person name="Schultz-Larsen T."/>
            <person name="MacLean D."/>
            <person name="Van Oosterhout C."/>
            <person name="Jones J.D.G."/>
        </authorList>
    </citation>
    <scope>NUCLEOTIDE SEQUENCE [LARGE SCALE GENOMIC DNA]</scope>
    <source>
        <strain evidence="10 11">Ac Nc2</strain>
    </source>
</reference>
<dbReference type="PANTHER" id="PTHR13297:SF5">
    <property type="entry name" value="TBC1 DOMAIN FAMILY MEMBER 23"/>
    <property type="match status" value="1"/>
</dbReference>
<feature type="region of interest" description="Disordered" evidence="5">
    <location>
        <begin position="1141"/>
        <end position="1167"/>
    </location>
</feature>
<evidence type="ECO:0000256" key="2">
    <source>
        <dbReference type="ARBA" id="ARBA00014207"/>
    </source>
</evidence>
<evidence type="ECO:0000259" key="7">
    <source>
        <dbReference type="PROSITE" id="PS50106"/>
    </source>
</evidence>
<feature type="compositionally biased region" description="Basic and acidic residues" evidence="5">
    <location>
        <begin position="568"/>
        <end position="578"/>
    </location>
</feature>
<dbReference type="SMART" id="SM00060">
    <property type="entry name" value="FN3"/>
    <property type="match status" value="2"/>
</dbReference>
<comment type="caution">
    <text evidence="10">The sequence shown here is derived from an EMBL/GenBank/DDBJ whole genome shotgun (WGS) entry which is preliminary data.</text>
</comment>
<dbReference type="InterPro" id="IPR001763">
    <property type="entry name" value="Rhodanese-like_dom"/>
</dbReference>
<sequence length="1281" mass="143604">MTQCQVEHDTCKSAVEIDLDSQSTSSPIDLPSTSSVAELPVENCDASDSFINQIERELSKRRPDPFVLSVLCRSMLLTEEERIDQSLNEAFIPDTLRPHLWAALLGVRIKERMYLDQSIAQVEEDLDNQKVIVGDATRTRAQDSKFRDPGCSDTLTRILTYYCKAKSIRYKQGMNEVLAPFIMIQQQLSQMHADGLIKESVENSEISMSIDAQMVFSESVLYQCFYAMIDKFLPHTFQDEEFYSLQCSLQLYRLLLLYHDPELCQFLDQHDMSPEIYLTPWFMTLFARNLERQMLFILWDFLLIQSDPALLHFIAVILVCDAREDLIKTDLASLPQTLSSIKFRSIQHVNSVCLRAKVCMDERTPISFKTELRKACFSQSQTQPSLGSYSCATCLHVSSDELLSNWSRRSSKSGSKLELGHILSSSPPTQLNYVVFDCRRSEQYEKCHLYLSHHIDPEIVSEPEQLSALLKGFDSMKGCHFCFIGPMKSNTFNANPESASFFIRSTAASISSRVTSSIARLRPLRRASHIEAAESFPELEDFSTFDEEGRNITEINPVTNNFDSVQPSDRDSSDSHSLHKSIEAPYSEHIIVIRIALMFLQKGFKHVSILEGGFDALKTRISSMNESVLDQLFVHSRQRNLSEISNLTHIPLSQNAISFNKGRSQSEECLARPAGTSDQTTSPMQQRAGRSLQKLTQGRRHVSHALTQGFQQFTAAAKDAVGGNQNLKTRRHSSWMLSTDSTLLGGLEAAKGSFRTEEVVFHSGPLGILFQASPDSCKYQAMVDSLVPESQAYVSQQIQSGDVLIAVNGKDLARLTFFQNVERLREATRPMVLRFHRPVSGDNERLKTEGTAIPSMLSPILVRASMHSLSIMWPKVSLSGIRYQLQYAFFIEGEAIPWDFVKVRENGAACLEEPITSFLAEARHQGLTDKSFGTIAGLRPDRRLIFRVRCGNSSWGSYSAPSNVMQTLLGCSDEGVHESLDDPTIDIGEDTLDPPVAIFIAGENPDLIESGVFYFRVLRSVRTRTAPSPTATKLELVLKEGSIIKCSERYVAPDTSQIFVKLWQEDRSSEELCRYSEDDTGAWAFENAPDGTVVLERLAEEAALTSACELEFSATIGNANSQAFQHQAKALVTSLLTASGLRSPARKPSNGSGSDCEECTDHSESEKVGRLAPPRILQVFPVSSSSLIVTWEPTNDIGITIYQIQYAKNRLTALWRTVREIIPADTLKYQISNLQAGTQYTIRIRGGNRNDWGMYSEVFDGCRTMSLGEEKEQIHDDTCGE</sequence>
<dbReference type="GO" id="GO:0005802">
    <property type="term" value="C:trans-Golgi network"/>
    <property type="evidence" value="ECO:0007669"/>
    <property type="project" value="TreeGrafter"/>
</dbReference>
<dbReference type="InParanoid" id="A0A024FWB8"/>
<dbReference type="InterPro" id="IPR036034">
    <property type="entry name" value="PDZ_sf"/>
</dbReference>
<dbReference type="Pfam" id="PF00041">
    <property type="entry name" value="fn3"/>
    <property type="match status" value="1"/>
</dbReference>
<dbReference type="InterPro" id="IPR001478">
    <property type="entry name" value="PDZ"/>
</dbReference>
<name>A0A024FWB8_9STRA</name>
<dbReference type="Pfam" id="PF00566">
    <property type="entry name" value="RabGAP-TBC"/>
    <property type="match status" value="1"/>
</dbReference>
<dbReference type="Proteomes" id="UP000053237">
    <property type="component" value="Unassembled WGS sequence"/>
</dbReference>
<evidence type="ECO:0000256" key="3">
    <source>
        <dbReference type="ARBA" id="ARBA00022473"/>
    </source>
</evidence>
<dbReference type="STRING" id="65357.A0A024FWB8"/>
<dbReference type="SUPFAM" id="SSF47923">
    <property type="entry name" value="Ypt/Rab-GAP domain of gyp1p"/>
    <property type="match status" value="2"/>
</dbReference>
<dbReference type="PANTHER" id="PTHR13297">
    <property type="entry name" value="TBC1 DOMAIN FAMILY MEMBER 23-RELATED"/>
    <property type="match status" value="1"/>
</dbReference>
<protein>
    <recommendedName>
        <fullName evidence="2">TBC1 domain family member 23</fullName>
    </recommendedName>
</protein>
<dbReference type="CDD" id="cd00136">
    <property type="entry name" value="PDZ_canonical"/>
    <property type="match status" value="1"/>
</dbReference>
<dbReference type="Gene3D" id="1.10.472.80">
    <property type="entry name" value="Ypt/Rab-GAP domain of gyp1p, domain 3"/>
    <property type="match status" value="1"/>
</dbReference>
<dbReference type="SUPFAM" id="SSF50156">
    <property type="entry name" value="PDZ domain-like"/>
    <property type="match status" value="1"/>
</dbReference>
<dbReference type="InterPro" id="IPR000195">
    <property type="entry name" value="Rab-GAP-TBC_dom"/>
</dbReference>
<dbReference type="Pfam" id="PF00595">
    <property type="entry name" value="PDZ"/>
    <property type="match status" value="1"/>
</dbReference>